<dbReference type="PANTHER" id="PTHR31635">
    <property type="entry name" value="REVERSE TRANSCRIPTASE DOMAIN-CONTAINING PROTEIN-RELATED"/>
    <property type="match status" value="1"/>
</dbReference>
<dbReference type="EMBL" id="OW240912">
    <property type="protein sequence ID" value="CAH2223316.1"/>
    <property type="molecule type" value="Genomic_DNA"/>
</dbReference>
<name>A0AAD1R3Q4_PELCU</name>
<accession>A0AAD1R3Q4</accession>
<evidence type="ECO:0000313" key="1">
    <source>
        <dbReference type="EMBL" id="CAH2223316.1"/>
    </source>
</evidence>
<protein>
    <submittedName>
        <fullName evidence="1">Dynein heavy chain 8, axonemal</fullName>
    </submittedName>
</protein>
<gene>
    <name evidence="1" type="ORF">PECUL_23A015889</name>
</gene>
<dbReference type="AlphaFoldDB" id="A0AAD1R3Q4"/>
<sequence>MDMTVYEELTTKRNQLTAHLYRAIQRSYQHYKHMIHEHGDKCGRLLANLLKQLYILKIKDAHQQLRHLPEQISTAFHDYYQDLYRLRETDQELQRPQRAEDIRRYLDTANIPGIEEVDQEALETPITPEELAYAIKKAKTGRAPGPDDLPLQYYKTFAMDL</sequence>
<proteinExistence type="predicted"/>
<dbReference type="PANTHER" id="PTHR31635:SF196">
    <property type="entry name" value="REVERSE TRANSCRIPTASE DOMAIN-CONTAINING PROTEIN-RELATED"/>
    <property type="match status" value="1"/>
</dbReference>
<reference evidence="1" key="1">
    <citation type="submission" date="2022-03" db="EMBL/GenBank/DDBJ databases">
        <authorList>
            <person name="Alioto T."/>
            <person name="Alioto T."/>
            <person name="Gomez Garrido J."/>
        </authorList>
    </citation>
    <scope>NUCLEOTIDE SEQUENCE</scope>
</reference>
<organism evidence="1 2">
    <name type="scientific">Pelobates cultripes</name>
    <name type="common">Western spadefoot toad</name>
    <dbReference type="NCBI Taxonomy" id="61616"/>
    <lineage>
        <taxon>Eukaryota</taxon>
        <taxon>Metazoa</taxon>
        <taxon>Chordata</taxon>
        <taxon>Craniata</taxon>
        <taxon>Vertebrata</taxon>
        <taxon>Euteleostomi</taxon>
        <taxon>Amphibia</taxon>
        <taxon>Batrachia</taxon>
        <taxon>Anura</taxon>
        <taxon>Pelobatoidea</taxon>
        <taxon>Pelobatidae</taxon>
        <taxon>Pelobates</taxon>
    </lineage>
</organism>
<dbReference type="Proteomes" id="UP001295444">
    <property type="component" value="Chromosome 01"/>
</dbReference>
<keyword evidence="2" id="KW-1185">Reference proteome</keyword>
<evidence type="ECO:0000313" key="2">
    <source>
        <dbReference type="Proteomes" id="UP001295444"/>
    </source>
</evidence>